<dbReference type="InterPro" id="IPR018484">
    <property type="entry name" value="FGGY_N"/>
</dbReference>
<reference evidence="11 12" key="1">
    <citation type="submission" date="2019-04" db="EMBL/GenBank/DDBJ databases">
        <title>Streptomyces oryziradicis sp. nov., a novel actinomycete isolated from rhizosphere soil of rice (Oryza sativa L.).</title>
        <authorList>
            <person name="Li C."/>
        </authorList>
    </citation>
    <scope>NUCLEOTIDE SEQUENCE [LARGE SCALE GENOMIC DNA]</scope>
    <source>
        <strain evidence="11 12">NEAU-C40</strain>
    </source>
</reference>
<gene>
    <name evidence="11" type="ORF">FCI23_33630</name>
</gene>
<keyword evidence="12" id="KW-1185">Reference proteome</keyword>
<dbReference type="GO" id="GO:0005524">
    <property type="term" value="F:ATP binding"/>
    <property type="evidence" value="ECO:0007669"/>
    <property type="project" value="UniProtKB-KW"/>
</dbReference>
<dbReference type="GO" id="GO:0019301">
    <property type="term" value="P:rhamnose catabolic process"/>
    <property type="evidence" value="ECO:0007669"/>
    <property type="project" value="InterPro"/>
</dbReference>
<dbReference type="InterPro" id="IPR018485">
    <property type="entry name" value="FGGY_C"/>
</dbReference>
<keyword evidence="2" id="KW-0808">Transferase</keyword>
<comment type="caution">
    <text evidence="11">The sequence shown here is derived from an EMBL/GenBank/DDBJ whole genome shotgun (WGS) entry which is preliminary data.</text>
</comment>
<dbReference type="InterPro" id="IPR013449">
    <property type="entry name" value="Rhamnulokinase"/>
</dbReference>
<dbReference type="Pfam" id="PF02782">
    <property type="entry name" value="FGGY_C"/>
    <property type="match status" value="1"/>
</dbReference>
<feature type="region of interest" description="Disordered" evidence="8">
    <location>
        <begin position="1"/>
        <end position="36"/>
    </location>
</feature>
<proteinExistence type="inferred from homology"/>
<keyword evidence="6" id="KW-1015">Disulfide bond</keyword>
<dbReference type="PANTHER" id="PTHR10196">
    <property type="entry name" value="SUGAR KINASE"/>
    <property type="match status" value="1"/>
</dbReference>
<dbReference type="CDD" id="cd07771">
    <property type="entry name" value="ASKHA_NBD_FGGY_RhaB-like"/>
    <property type="match status" value="1"/>
</dbReference>
<keyword evidence="5" id="KW-0067">ATP-binding</keyword>
<keyword evidence="3" id="KW-0547">Nucleotide-binding</keyword>
<dbReference type="Proteomes" id="UP000305778">
    <property type="component" value="Unassembled WGS sequence"/>
</dbReference>
<feature type="domain" description="Carbohydrate kinase FGGY C-terminal" evidence="10">
    <location>
        <begin position="317"/>
        <end position="509"/>
    </location>
</feature>
<accession>A0A4U0SWN3</accession>
<evidence type="ECO:0000259" key="9">
    <source>
        <dbReference type="Pfam" id="PF00370"/>
    </source>
</evidence>
<evidence type="ECO:0000256" key="4">
    <source>
        <dbReference type="ARBA" id="ARBA00022777"/>
    </source>
</evidence>
<dbReference type="OrthoDB" id="9761504at2"/>
<evidence type="ECO:0000313" key="12">
    <source>
        <dbReference type="Proteomes" id="UP000305778"/>
    </source>
</evidence>
<dbReference type="InterPro" id="IPR043129">
    <property type="entry name" value="ATPase_NBD"/>
</dbReference>
<feature type="domain" description="Carbohydrate kinase FGGY N-terminal" evidence="9">
    <location>
        <begin position="133"/>
        <end position="306"/>
    </location>
</feature>
<dbReference type="PANTHER" id="PTHR10196:SF93">
    <property type="entry name" value="L-RHAMNULOKINASE"/>
    <property type="match status" value="1"/>
</dbReference>
<feature type="compositionally biased region" description="Basic residues" evidence="8">
    <location>
        <begin position="9"/>
        <end position="33"/>
    </location>
</feature>
<dbReference type="EMBL" id="SUMC01000044">
    <property type="protein sequence ID" value="TKA04935.1"/>
    <property type="molecule type" value="Genomic_DNA"/>
</dbReference>
<name>A0A4U0SWN3_9ACTN</name>
<dbReference type="SUPFAM" id="SSF53067">
    <property type="entry name" value="Actin-like ATPase domain"/>
    <property type="match status" value="2"/>
</dbReference>
<sequence length="557" mass="58662">MVRLAGINRRWRPHRTKHGGVRPRRPPCGRHRSAPPIASARIAARTTEVLDVTSTAPRSTAAPTPASPAAFAAVDLGASSGRVIVGRLAAGALDLEEVHRFPNRPVRVGRTLHWDMLGLYRGVLDGLRAAGPVTSVGIDTWAVDYGLLDASGALLGNPVHYRDARTEGVAAKVAAILPPERLYAATGLQYLPFNTVYQLAAAQGTPQLTAARRLLLIPDLVSYWLTGVAGTELTNASTTQLIDPRTGDWSVTVADALGIDLSLFPPLRRPGDPAGELLPEVLAETGLTGPVPVTAVGSHDTASAVAGVPARTGSRFAYICTGTWSLAGIELDTPVLTEESRRANFTNELGVDGTVRFLRNIMGLWILQECLRDWEAEGLGHDLDRLLRGAAVAVPLRSVVDAGDSAFIAPGGMPGRIAEACRRTGQPVPRDAAETVRCVLDSLALAHRSAVEDAQRLSGREVDVVHIVGGGAHNELLCRLTADACGLPVVAGPAEAAALGNVLVQARAAGAVSGSLSDIRSLLHRTQPLRQYEPSDDRNSWDLAAARIAGGKEATCA</sequence>
<evidence type="ECO:0000256" key="2">
    <source>
        <dbReference type="ARBA" id="ARBA00022679"/>
    </source>
</evidence>
<evidence type="ECO:0000256" key="3">
    <source>
        <dbReference type="ARBA" id="ARBA00022741"/>
    </source>
</evidence>
<evidence type="ECO:0000256" key="5">
    <source>
        <dbReference type="ARBA" id="ARBA00022840"/>
    </source>
</evidence>
<dbReference type="Pfam" id="PF00370">
    <property type="entry name" value="FGGY_N"/>
    <property type="match status" value="1"/>
</dbReference>
<evidence type="ECO:0000256" key="7">
    <source>
        <dbReference type="ARBA" id="ARBA00023308"/>
    </source>
</evidence>
<protein>
    <submittedName>
        <fullName evidence="11">Rhamnulokinase</fullName>
    </submittedName>
</protein>
<keyword evidence="7" id="KW-0684">Rhamnose metabolism</keyword>
<dbReference type="AlphaFoldDB" id="A0A4U0SWN3"/>
<evidence type="ECO:0000313" key="11">
    <source>
        <dbReference type="EMBL" id="TKA04935.1"/>
    </source>
</evidence>
<keyword evidence="4 11" id="KW-0418">Kinase</keyword>
<evidence type="ECO:0000256" key="1">
    <source>
        <dbReference type="ARBA" id="ARBA00009156"/>
    </source>
</evidence>
<evidence type="ECO:0000256" key="6">
    <source>
        <dbReference type="ARBA" id="ARBA00023157"/>
    </source>
</evidence>
<dbReference type="GO" id="GO:0008993">
    <property type="term" value="F:rhamnulokinase activity"/>
    <property type="evidence" value="ECO:0007669"/>
    <property type="project" value="InterPro"/>
</dbReference>
<evidence type="ECO:0000256" key="8">
    <source>
        <dbReference type="SAM" id="MobiDB-lite"/>
    </source>
</evidence>
<dbReference type="Gene3D" id="3.30.420.40">
    <property type="match status" value="2"/>
</dbReference>
<evidence type="ECO:0000259" key="10">
    <source>
        <dbReference type="Pfam" id="PF02782"/>
    </source>
</evidence>
<dbReference type="GO" id="GO:0006071">
    <property type="term" value="P:glycerol metabolic process"/>
    <property type="evidence" value="ECO:0007669"/>
    <property type="project" value="TreeGrafter"/>
</dbReference>
<organism evidence="11 12">
    <name type="scientific">Actinacidiphila oryziradicis</name>
    <dbReference type="NCBI Taxonomy" id="2571141"/>
    <lineage>
        <taxon>Bacteria</taxon>
        <taxon>Bacillati</taxon>
        <taxon>Actinomycetota</taxon>
        <taxon>Actinomycetes</taxon>
        <taxon>Kitasatosporales</taxon>
        <taxon>Streptomycetaceae</taxon>
        <taxon>Actinacidiphila</taxon>
    </lineage>
</organism>
<dbReference type="GO" id="GO:0004370">
    <property type="term" value="F:glycerol kinase activity"/>
    <property type="evidence" value="ECO:0007669"/>
    <property type="project" value="TreeGrafter"/>
</dbReference>
<comment type="similarity">
    <text evidence="1">Belongs to the FGGY kinase family.</text>
</comment>
<dbReference type="GO" id="GO:0005829">
    <property type="term" value="C:cytosol"/>
    <property type="evidence" value="ECO:0007669"/>
    <property type="project" value="TreeGrafter"/>
</dbReference>